<protein>
    <submittedName>
        <fullName evidence="2">Uncharacterized protein</fullName>
    </submittedName>
</protein>
<evidence type="ECO:0000256" key="1">
    <source>
        <dbReference type="SAM" id="MobiDB-lite"/>
    </source>
</evidence>
<dbReference type="RefSeq" id="WP_185779194.1">
    <property type="nucleotide sequence ID" value="NZ_JACJUU010000003.1"/>
</dbReference>
<feature type="region of interest" description="Disordered" evidence="1">
    <location>
        <begin position="1"/>
        <end position="63"/>
    </location>
</feature>
<evidence type="ECO:0000313" key="3">
    <source>
        <dbReference type="Proteomes" id="UP000545386"/>
    </source>
</evidence>
<organism evidence="2 3">
    <name type="scientific">Pusillimonas minor</name>
    <dbReference type="NCBI Taxonomy" id="2697024"/>
    <lineage>
        <taxon>Bacteria</taxon>
        <taxon>Pseudomonadati</taxon>
        <taxon>Pseudomonadota</taxon>
        <taxon>Betaproteobacteria</taxon>
        <taxon>Burkholderiales</taxon>
        <taxon>Alcaligenaceae</taxon>
        <taxon>Pusillimonas</taxon>
    </lineage>
</organism>
<gene>
    <name evidence="2" type="ORF">GTU67_05980</name>
</gene>
<dbReference type="AlphaFoldDB" id="A0A842HRI9"/>
<feature type="compositionally biased region" description="Basic and acidic residues" evidence="1">
    <location>
        <begin position="13"/>
        <end position="31"/>
    </location>
</feature>
<reference evidence="2 3" key="1">
    <citation type="submission" date="2020-08" db="EMBL/GenBank/DDBJ databases">
        <title>Paraeoetvoesia sp. YC-7-48 draft genome sequence.</title>
        <authorList>
            <person name="Yao L."/>
        </authorList>
    </citation>
    <scope>NUCLEOTIDE SEQUENCE [LARGE SCALE GENOMIC DNA]</scope>
    <source>
        <strain evidence="3">YC-7-48</strain>
    </source>
</reference>
<feature type="compositionally biased region" description="Basic residues" evidence="1">
    <location>
        <begin position="1"/>
        <end position="12"/>
    </location>
</feature>
<keyword evidence="3" id="KW-1185">Reference proteome</keyword>
<accession>A0A842HRI9</accession>
<feature type="compositionally biased region" description="Basic and acidic residues" evidence="1">
    <location>
        <begin position="48"/>
        <end position="63"/>
    </location>
</feature>
<sequence length="63" mass="7265">MTLRSGKKKPVKPQKDDTTREQQTSHRSEQHRSKKEGHTSQIGSGHDQQSERQGTHDPLHRKP</sequence>
<comment type="caution">
    <text evidence="2">The sequence shown here is derived from an EMBL/GenBank/DDBJ whole genome shotgun (WGS) entry which is preliminary data.</text>
</comment>
<evidence type="ECO:0000313" key="2">
    <source>
        <dbReference type="EMBL" id="MBC2769465.1"/>
    </source>
</evidence>
<dbReference type="EMBL" id="JACJUU010000003">
    <property type="protein sequence ID" value="MBC2769465.1"/>
    <property type="molecule type" value="Genomic_DNA"/>
</dbReference>
<proteinExistence type="predicted"/>
<name>A0A842HRI9_9BURK</name>
<dbReference type="Proteomes" id="UP000545386">
    <property type="component" value="Unassembled WGS sequence"/>
</dbReference>